<dbReference type="EMBL" id="CP042425">
    <property type="protein sequence ID" value="QEL13332.1"/>
    <property type="molecule type" value="Genomic_DNA"/>
</dbReference>
<dbReference type="InterPro" id="IPR006300">
    <property type="entry name" value="FlgB"/>
</dbReference>
<dbReference type="RefSeq" id="WP_149108310.1">
    <property type="nucleotide sequence ID" value="NZ_CP042425.1"/>
</dbReference>
<accession>A0A5C1A669</accession>
<reference evidence="10" key="1">
    <citation type="submission" date="2019-08" db="EMBL/GenBank/DDBJ databases">
        <title>Limnoglobus roseus gen. nov., sp. nov., a novel freshwater planctomycete with a giant genome from the family Gemmataceae.</title>
        <authorList>
            <person name="Kulichevskaya I.S."/>
            <person name="Naumoff D.G."/>
            <person name="Miroshnikov K."/>
            <person name="Ivanova A."/>
            <person name="Philippov D.A."/>
            <person name="Hakobyan A."/>
            <person name="Rijpstra I.C."/>
            <person name="Sinninghe Damste J.S."/>
            <person name="Liesack W."/>
            <person name="Dedysh S.N."/>
        </authorList>
    </citation>
    <scope>NUCLEOTIDE SEQUENCE [LARGE SCALE GENOMIC DNA]</scope>
    <source>
        <strain evidence="10">PX52</strain>
    </source>
</reference>
<organism evidence="9 10">
    <name type="scientific">Limnoglobus roseus</name>
    <dbReference type="NCBI Taxonomy" id="2598579"/>
    <lineage>
        <taxon>Bacteria</taxon>
        <taxon>Pseudomonadati</taxon>
        <taxon>Planctomycetota</taxon>
        <taxon>Planctomycetia</taxon>
        <taxon>Gemmatales</taxon>
        <taxon>Gemmataceae</taxon>
        <taxon>Limnoglobus</taxon>
    </lineage>
</organism>
<comment type="similarity">
    <text evidence="2 6">Belongs to the flagella basal body rod proteins family.</text>
</comment>
<evidence type="ECO:0000256" key="6">
    <source>
        <dbReference type="PIRNR" id="PIRNR002889"/>
    </source>
</evidence>
<evidence type="ECO:0000256" key="4">
    <source>
        <dbReference type="ARBA" id="ARBA00023143"/>
    </source>
</evidence>
<evidence type="ECO:0000256" key="1">
    <source>
        <dbReference type="ARBA" id="ARBA00004117"/>
    </source>
</evidence>
<evidence type="ECO:0000256" key="5">
    <source>
        <dbReference type="ARBA" id="ARBA00024934"/>
    </source>
</evidence>
<dbReference type="Pfam" id="PF00460">
    <property type="entry name" value="Flg_bb_rod"/>
    <property type="match status" value="1"/>
</dbReference>
<feature type="domain" description="Flagellar basal body rod protein N-terminal" evidence="8">
    <location>
        <begin position="23"/>
        <end position="38"/>
    </location>
</feature>
<dbReference type="GO" id="GO:0071978">
    <property type="term" value="P:bacterial-type flagellum-dependent swarming motility"/>
    <property type="evidence" value="ECO:0007669"/>
    <property type="project" value="TreeGrafter"/>
</dbReference>
<feature type="region of interest" description="Disordered" evidence="7">
    <location>
        <begin position="55"/>
        <end position="75"/>
    </location>
</feature>
<dbReference type="KEGG" id="lrs:PX52LOC_00186"/>
<name>A0A5C1A669_9BACT</name>
<sequence>MTPTAFGFNLLTQSMTVAALRHRVIANNIANVNTPNYKAMEVTFEDELSKHLGQPATVKPVVTESDGPERVDGNNVDIDKEINAMTKNSLLYQAASQILASRVGSLRSAISGR</sequence>
<comment type="subunit">
    <text evidence="6">The basal body constitutes a major portion of the flagellar organelle and consists of a number of rings mounted on a central rod.</text>
</comment>
<protein>
    <recommendedName>
        <fullName evidence="3 6">Flagellar basal body rod protein FlgB</fullName>
    </recommendedName>
</protein>
<comment type="function">
    <text evidence="5 6">Structural component of flagellum, the bacterial motility apparatus. Part of the rod structure of flagellar basal body.</text>
</comment>
<keyword evidence="9" id="KW-0282">Flagellum</keyword>
<dbReference type="OrthoDB" id="9792068at2"/>
<dbReference type="AlphaFoldDB" id="A0A5C1A669"/>
<dbReference type="PANTHER" id="PTHR30435">
    <property type="entry name" value="FLAGELLAR PROTEIN"/>
    <property type="match status" value="1"/>
</dbReference>
<evidence type="ECO:0000259" key="8">
    <source>
        <dbReference type="Pfam" id="PF00460"/>
    </source>
</evidence>
<proteinExistence type="inferred from homology"/>
<dbReference type="PANTHER" id="PTHR30435:SF12">
    <property type="entry name" value="FLAGELLAR BASAL BODY ROD PROTEIN FLGB"/>
    <property type="match status" value="1"/>
</dbReference>
<dbReference type="GO" id="GO:0030694">
    <property type="term" value="C:bacterial-type flagellum basal body, rod"/>
    <property type="evidence" value="ECO:0007669"/>
    <property type="project" value="InterPro"/>
</dbReference>
<dbReference type="InterPro" id="IPR001444">
    <property type="entry name" value="Flag_bb_rod_N"/>
</dbReference>
<keyword evidence="9" id="KW-0969">Cilium</keyword>
<evidence type="ECO:0000256" key="3">
    <source>
        <dbReference type="ARBA" id="ARBA00014376"/>
    </source>
</evidence>
<dbReference type="PIRSF" id="PIRSF002889">
    <property type="entry name" value="Rod_FlgB"/>
    <property type="match status" value="1"/>
</dbReference>
<gene>
    <name evidence="9" type="ORF">PX52LOC_00186</name>
</gene>
<evidence type="ECO:0000313" key="10">
    <source>
        <dbReference type="Proteomes" id="UP000324974"/>
    </source>
</evidence>
<evidence type="ECO:0000256" key="2">
    <source>
        <dbReference type="ARBA" id="ARBA00009677"/>
    </source>
</evidence>
<evidence type="ECO:0000313" key="9">
    <source>
        <dbReference type="EMBL" id="QEL13332.1"/>
    </source>
</evidence>
<comment type="subcellular location">
    <subcellularLocation>
        <location evidence="1 6">Bacterial flagellum basal body</location>
    </subcellularLocation>
</comment>
<keyword evidence="4 6" id="KW-0975">Bacterial flagellum</keyword>
<keyword evidence="9" id="KW-0966">Cell projection</keyword>
<keyword evidence="10" id="KW-1185">Reference proteome</keyword>
<evidence type="ECO:0000256" key="7">
    <source>
        <dbReference type="SAM" id="MobiDB-lite"/>
    </source>
</evidence>
<dbReference type="Proteomes" id="UP000324974">
    <property type="component" value="Chromosome"/>
</dbReference>